<proteinExistence type="predicted"/>
<dbReference type="Gene3D" id="3.40.50.720">
    <property type="entry name" value="NAD(P)-binding Rossmann-like Domain"/>
    <property type="match status" value="1"/>
</dbReference>
<dbReference type="Proteomes" id="UP001206206">
    <property type="component" value="Unassembled WGS sequence"/>
</dbReference>
<keyword evidence="2" id="KW-1185">Reference proteome</keyword>
<reference evidence="1 2" key="1">
    <citation type="submission" date="2022-06" db="EMBL/GenBank/DDBJ databases">
        <title>Draft genome sequence of type strain Streptomyces rubrisoli DSM 42083.</title>
        <authorList>
            <person name="Duangmal K."/>
            <person name="Klaysubun C."/>
        </authorList>
    </citation>
    <scope>NUCLEOTIDE SEQUENCE [LARGE SCALE GENOMIC DNA]</scope>
    <source>
        <strain evidence="1 2">DSM 42083</strain>
    </source>
</reference>
<dbReference type="EMBL" id="JANFNH010000009">
    <property type="protein sequence ID" value="MCQ4042782.1"/>
    <property type="molecule type" value="Genomic_DNA"/>
</dbReference>
<sequence length="189" mass="20313">MADLAAAFQRPAALVALAAWRPVAGACELADQYAFRNGTAWLPVVLDHPVLRVGPLVQPPCAPCYRCFRRRQLQHDAEHRTTSLLHAAYEGDSGLGPRGYLPYQARMAAALAADLAAAGMAAVGEVRELNLFDQRLHLSRVVPCHDCRRCGPGEGAGPVERIGPVLERLGRSPLAPTVPVPELAVGEER</sequence>
<comment type="caution">
    <text evidence="1">The sequence shown here is derived from an EMBL/GenBank/DDBJ whole genome shotgun (WGS) entry which is preliminary data.</text>
</comment>
<accession>A0ABT1PBN3</accession>
<evidence type="ECO:0000313" key="1">
    <source>
        <dbReference type="EMBL" id="MCQ4042782.1"/>
    </source>
</evidence>
<name>A0ABT1PBN3_9ACTN</name>
<evidence type="ECO:0000313" key="2">
    <source>
        <dbReference type="Proteomes" id="UP001206206"/>
    </source>
</evidence>
<protein>
    <submittedName>
        <fullName evidence="1">TOMM leader peptide-binding protein</fullName>
    </submittedName>
</protein>
<organism evidence="1 2">
    <name type="scientific">Streptantibioticus rubrisoli</name>
    <dbReference type="NCBI Taxonomy" id="1387313"/>
    <lineage>
        <taxon>Bacteria</taxon>
        <taxon>Bacillati</taxon>
        <taxon>Actinomycetota</taxon>
        <taxon>Actinomycetes</taxon>
        <taxon>Kitasatosporales</taxon>
        <taxon>Streptomycetaceae</taxon>
        <taxon>Streptantibioticus</taxon>
    </lineage>
</organism>
<dbReference type="NCBIfam" id="TIGR03882">
    <property type="entry name" value="cyclo_dehyd_2"/>
    <property type="match status" value="1"/>
</dbReference>
<dbReference type="InterPro" id="IPR022291">
    <property type="entry name" value="Bacteriocin_synth_cyclodeHase"/>
</dbReference>
<dbReference type="RefSeq" id="WP_255927283.1">
    <property type="nucleotide sequence ID" value="NZ_JANFNH010000009.1"/>
</dbReference>
<gene>
    <name evidence="1" type="ORF">NON19_12275</name>
</gene>